<dbReference type="Proteomes" id="UP000220768">
    <property type="component" value="Unassembled WGS sequence"/>
</dbReference>
<keyword evidence="12" id="KW-1185">Reference proteome</keyword>
<dbReference type="InterPro" id="IPR025966">
    <property type="entry name" value="OppC_N"/>
</dbReference>
<dbReference type="CDD" id="cd06261">
    <property type="entry name" value="TM_PBP2"/>
    <property type="match status" value="1"/>
</dbReference>
<organism evidence="11 12">
    <name type="scientific">Rhizobium chutanense</name>
    <dbReference type="NCBI Taxonomy" id="2035448"/>
    <lineage>
        <taxon>Bacteria</taxon>
        <taxon>Pseudomonadati</taxon>
        <taxon>Pseudomonadota</taxon>
        <taxon>Alphaproteobacteria</taxon>
        <taxon>Hyphomicrobiales</taxon>
        <taxon>Rhizobiaceae</taxon>
        <taxon>Rhizobium/Agrobacterium group</taxon>
        <taxon>Rhizobium</taxon>
    </lineage>
</organism>
<dbReference type="PANTHER" id="PTHR43386:SF1">
    <property type="entry name" value="D,D-DIPEPTIDE TRANSPORT SYSTEM PERMEASE PROTEIN DDPC-RELATED"/>
    <property type="match status" value="1"/>
</dbReference>
<evidence type="ECO:0000256" key="8">
    <source>
        <dbReference type="ARBA" id="ARBA00023136"/>
    </source>
</evidence>
<keyword evidence="8 9" id="KW-0472">Membrane</keyword>
<keyword evidence="3" id="KW-1003">Cell membrane</keyword>
<accession>A0A2A6JA38</accession>
<dbReference type="Pfam" id="PF00528">
    <property type="entry name" value="BPD_transp_1"/>
    <property type="match status" value="1"/>
</dbReference>
<feature type="transmembrane region" description="Helical" evidence="9">
    <location>
        <begin position="235"/>
        <end position="256"/>
    </location>
</feature>
<dbReference type="GO" id="GO:0055085">
    <property type="term" value="P:transmembrane transport"/>
    <property type="evidence" value="ECO:0007669"/>
    <property type="project" value="InterPro"/>
</dbReference>
<evidence type="ECO:0000256" key="2">
    <source>
        <dbReference type="ARBA" id="ARBA00022448"/>
    </source>
</evidence>
<name>A0A2A6JA38_9HYPH</name>
<keyword evidence="5" id="KW-0571">Peptide transport</keyword>
<comment type="caution">
    <text evidence="11">The sequence shown here is derived from an EMBL/GenBank/DDBJ whole genome shotgun (WGS) entry which is preliminary data.</text>
</comment>
<feature type="transmembrane region" description="Helical" evidence="9">
    <location>
        <begin position="276"/>
        <end position="298"/>
    </location>
</feature>
<dbReference type="Gene3D" id="1.10.3720.10">
    <property type="entry name" value="MetI-like"/>
    <property type="match status" value="1"/>
</dbReference>
<feature type="transmembrane region" description="Helical" evidence="9">
    <location>
        <begin position="48"/>
        <end position="69"/>
    </location>
</feature>
<evidence type="ECO:0000259" key="10">
    <source>
        <dbReference type="PROSITE" id="PS50928"/>
    </source>
</evidence>
<dbReference type="InterPro" id="IPR050366">
    <property type="entry name" value="BP-dependent_transpt_permease"/>
</dbReference>
<sequence length="311" mass="32983">MTISTEDADSANAGGLRRWLQAPEPRDWFQSSMQQIHQGWLKFSLHPLGLAGLVIIVLLIVVATAAPLLTSYDPIVQDMAGRLAPPSAAHILGTDNFGRDVFARVIYGARTTLYIIMLVTIIVAPLGLLIGSFSGYFGGIVDEILMRITDIFLSFPGLVLALGFAAALGPGITNAIIAISLTAWPPIARLARAETLSLRKADYIAAVRLQGATSIAIITRHILPMCIPSVIVRVTLNMAGIIITAAGLGFLGLGAQPPWPEWGSMAASGREFMLDSPWVIAAPGIAIALVSLAFNLVGDALRDVLDPRGSE</sequence>
<comment type="similarity">
    <text evidence="9">Belongs to the binding-protein-dependent transport system permease family.</text>
</comment>
<evidence type="ECO:0000256" key="6">
    <source>
        <dbReference type="ARBA" id="ARBA00022927"/>
    </source>
</evidence>
<protein>
    <submittedName>
        <fullName evidence="11">D-ala-D-ala transporter subunit</fullName>
    </submittedName>
</protein>
<dbReference type="PANTHER" id="PTHR43386">
    <property type="entry name" value="OLIGOPEPTIDE TRANSPORT SYSTEM PERMEASE PROTEIN APPC"/>
    <property type="match status" value="1"/>
</dbReference>
<evidence type="ECO:0000256" key="4">
    <source>
        <dbReference type="ARBA" id="ARBA00022692"/>
    </source>
</evidence>
<dbReference type="InterPro" id="IPR035906">
    <property type="entry name" value="MetI-like_sf"/>
</dbReference>
<gene>
    <name evidence="11" type="ORF">CO666_17985</name>
</gene>
<dbReference type="InterPro" id="IPR000515">
    <property type="entry name" value="MetI-like"/>
</dbReference>
<feature type="transmembrane region" description="Helical" evidence="9">
    <location>
        <begin position="158"/>
        <end position="183"/>
    </location>
</feature>
<dbReference type="PROSITE" id="PS50928">
    <property type="entry name" value="ABC_TM1"/>
    <property type="match status" value="1"/>
</dbReference>
<feature type="transmembrane region" description="Helical" evidence="9">
    <location>
        <begin position="113"/>
        <end position="137"/>
    </location>
</feature>
<dbReference type="GO" id="GO:0005886">
    <property type="term" value="C:plasma membrane"/>
    <property type="evidence" value="ECO:0007669"/>
    <property type="project" value="UniProtKB-SubCell"/>
</dbReference>
<dbReference type="GO" id="GO:0015031">
    <property type="term" value="P:protein transport"/>
    <property type="evidence" value="ECO:0007669"/>
    <property type="project" value="UniProtKB-KW"/>
</dbReference>
<proteinExistence type="inferred from homology"/>
<evidence type="ECO:0000256" key="3">
    <source>
        <dbReference type="ARBA" id="ARBA00022475"/>
    </source>
</evidence>
<evidence type="ECO:0000313" key="11">
    <source>
        <dbReference type="EMBL" id="PDT02777.1"/>
    </source>
</evidence>
<evidence type="ECO:0000256" key="5">
    <source>
        <dbReference type="ARBA" id="ARBA00022856"/>
    </source>
</evidence>
<dbReference type="GO" id="GO:0015833">
    <property type="term" value="P:peptide transport"/>
    <property type="evidence" value="ECO:0007669"/>
    <property type="project" value="UniProtKB-KW"/>
</dbReference>
<evidence type="ECO:0000256" key="7">
    <source>
        <dbReference type="ARBA" id="ARBA00022989"/>
    </source>
</evidence>
<keyword evidence="7 9" id="KW-1133">Transmembrane helix</keyword>
<dbReference type="AlphaFoldDB" id="A0A2A6JA38"/>
<keyword evidence="2 9" id="KW-0813">Transport</keyword>
<keyword evidence="6" id="KW-0653">Protein transport</keyword>
<dbReference type="SUPFAM" id="SSF161098">
    <property type="entry name" value="MetI-like"/>
    <property type="match status" value="1"/>
</dbReference>
<evidence type="ECO:0000256" key="9">
    <source>
        <dbReference type="RuleBase" id="RU363032"/>
    </source>
</evidence>
<dbReference type="RefSeq" id="WP_097613540.1">
    <property type="nucleotide sequence ID" value="NZ_NWSV01000011.1"/>
</dbReference>
<evidence type="ECO:0000256" key="1">
    <source>
        <dbReference type="ARBA" id="ARBA00004651"/>
    </source>
</evidence>
<comment type="subcellular location">
    <subcellularLocation>
        <location evidence="1 9">Cell membrane</location>
        <topology evidence="1 9">Multi-pass membrane protein</topology>
    </subcellularLocation>
</comment>
<feature type="domain" description="ABC transmembrane type-1" evidence="10">
    <location>
        <begin position="109"/>
        <end position="298"/>
    </location>
</feature>
<keyword evidence="4 9" id="KW-0812">Transmembrane</keyword>
<reference evidence="11 12" key="1">
    <citation type="submission" date="2017-09" db="EMBL/GenBank/DDBJ databases">
        <title>Comparative genomics of rhizobia isolated from Phaseolus vulgaris in China.</title>
        <authorList>
            <person name="Tong W."/>
        </authorList>
    </citation>
    <scope>NUCLEOTIDE SEQUENCE [LARGE SCALE GENOMIC DNA]</scope>
    <source>
        <strain evidence="11 12">C5</strain>
    </source>
</reference>
<dbReference type="EMBL" id="NWSV01000011">
    <property type="protein sequence ID" value="PDT02777.1"/>
    <property type="molecule type" value="Genomic_DNA"/>
</dbReference>
<evidence type="ECO:0000313" key="12">
    <source>
        <dbReference type="Proteomes" id="UP000220768"/>
    </source>
</evidence>
<dbReference type="Pfam" id="PF12911">
    <property type="entry name" value="OppC_N"/>
    <property type="match status" value="1"/>
</dbReference>